<dbReference type="InterPro" id="IPR004104">
    <property type="entry name" value="Gfo/Idh/MocA-like_OxRdtase_C"/>
</dbReference>
<comment type="caution">
    <text evidence="4">The sequence shown here is derived from an EMBL/GenBank/DDBJ whole genome shotgun (WGS) entry which is preliminary data.</text>
</comment>
<name>A0ABU2VDB4_9ACTN</name>
<keyword evidence="5" id="KW-1185">Reference proteome</keyword>
<dbReference type="InterPro" id="IPR050424">
    <property type="entry name" value="Gfo-Idh-MocA_inositol_DH"/>
</dbReference>
<evidence type="ECO:0000259" key="3">
    <source>
        <dbReference type="Pfam" id="PF02894"/>
    </source>
</evidence>
<dbReference type="Proteomes" id="UP001183824">
    <property type="component" value="Unassembled WGS sequence"/>
</dbReference>
<evidence type="ECO:0000313" key="4">
    <source>
        <dbReference type="EMBL" id="MDT0483235.1"/>
    </source>
</evidence>
<reference evidence="5" key="1">
    <citation type="submission" date="2023-07" db="EMBL/GenBank/DDBJ databases">
        <title>30 novel species of actinomycetes from the DSMZ collection.</title>
        <authorList>
            <person name="Nouioui I."/>
        </authorList>
    </citation>
    <scope>NUCLEOTIDE SEQUENCE [LARGE SCALE GENOMIC DNA]</scope>
    <source>
        <strain evidence="5">DSM 41640</strain>
    </source>
</reference>
<dbReference type="Pfam" id="PF01408">
    <property type="entry name" value="GFO_IDH_MocA"/>
    <property type="match status" value="1"/>
</dbReference>
<gene>
    <name evidence="4" type="ORF">RNB18_24025</name>
</gene>
<dbReference type="PANTHER" id="PTHR43593">
    <property type="match status" value="1"/>
</dbReference>
<evidence type="ECO:0000256" key="1">
    <source>
        <dbReference type="ARBA" id="ARBA00010928"/>
    </source>
</evidence>
<dbReference type="SUPFAM" id="SSF55347">
    <property type="entry name" value="Glyceraldehyde-3-phosphate dehydrogenase-like, C-terminal domain"/>
    <property type="match status" value="1"/>
</dbReference>
<dbReference type="Gene3D" id="3.40.50.720">
    <property type="entry name" value="NAD(P)-binding Rossmann-like Domain"/>
    <property type="match status" value="1"/>
</dbReference>
<dbReference type="InterPro" id="IPR000683">
    <property type="entry name" value="Gfo/Idh/MocA-like_OxRdtase_N"/>
</dbReference>
<proteinExistence type="inferred from homology"/>
<dbReference type="InterPro" id="IPR036291">
    <property type="entry name" value="NAD(P)-bd_dom_sf"/>
</dbReference>
<sequence length="330" mass="34542">MTVRVGVIGAGVMGADHVRLLHGFVSSAQVVAVADVDQARARAVASGVPGALVSPDGWALIADSRVDAVVVASHDSTHAELTVAAVRAGKPVLCEKPLAPTVAECVEVVREDDKAGGGLVSVGFMRRFDPAYVALKAALGEGRCGRPRVVHCVSRGVTSALGAVSEFSVTGSSIHEFDVVPWLLDSPVTAVSWHAPEGESAPGLRDPQVMLLHTADGTLTTLETFLNARYGYEVRCEIAGERGALRLAEPALVVSSLERHRSTGYPADWRPRFAEAYRLELQAWIDTVDAGRPSPLASAREGLTASAVAEAVIASMRDGGRTVPVSLSAV</sequence>
<evidence type="ECO:0000313" key="5">
    <source>
        <dbReference type="Proteomes" id="UP001183824"/>
    </source>
</evidence>
<dbReference type="RefSeq" id="WP_311716177.1">
    <property type="nucleotide sequence ID" value="NZ_JAVREZ010000008.1"/>
</dbReference>
<dbReference type="PANTHER" id="PTHR43593:SF1">
    <property type="entry name" value="INOSITOL 2-DEHYDROGENASE"/>
    <property type="match status" value="1"/>
</dbReference>
<feature type="domain" description="Gfo/Idh/MocA-like oxidoreductase C-terminal" evidence="3">
    <location>
        <begin position="170"/>
        <end position="324"/>
    </location>
</feature>
<comment type="similarity">
    <text evidence="1">Belongs to the Gfo/Idh/MocA family.</text>
</comment>
<feature type="domain" description="Gfo/Idh/MocA-like oxidoreductase N-terminal" evidence="2">
    <location>
        <begin position="3"/>
        <end position="123"/>
    </location>
</feature>
<dbReference type="Gene3D" id="3.30.360.10">
    <property type="entry name" value="Dihydrodipicolinate Reductase, domain 2"/>
    <property type="match status" value="1"/>
</dbReference>
<dbReference type="EMBL" id="JAVREZ010000008">
    <property type="protein sequence ID" value="MDT0483235.1"/>
    <property type="molecule type" value="Genomic_DNA"/>
</dbReference>
<protein>
    <submittedName>
        <fullName evidence="4">Gfo/Idh/MocA family oxidoreductase</fullName>
    </submittedName>
</protein>
<accession>A0ABU2VDB4</accession>
<organism evidence="4 5">
    <name type="scientific">Streptomyces doebereineriae</name>
    <dbReference type="NCBI Taxonomy" id="3075528"/>
    <lineage>
        <taxon>Bacteria</taxon>
        <taxon>Bacillati</taxon>
        <taxon>Actinomycetota</taxon>
        <taxon>Actinomycetes</taxon>
        <taxon>Kitasatosporales</taxon>
        <taxon>Streptomycetaceae</taxon>
        <taxon>Streptomyces</taxon>
    </lineage>
</organism>
<dbReference type="SUPFAM" id="SSF51735">
    <property type="entry name" value="NAD(P)-binding Rossmann-fold domains"/>
    <property type="match status" value="1"/>
</dbReference>
<dbReference type="Pfam" id="PF02894">
    <property type="entry name" value="GFO_IDH_MocA_C"/>
    <property type="match status" value="1"/>
</dbReference>
<evidence type="ECO:0000259" key="2">
    <source>
        <dbReference type="Pfam" id="PF01408"/>
    </source>
</evidence>